<feature type="binding site" evidence="11">
    <location>
        <position position="44"/>
    </location>
    <ligand>
        <name>substrate</name>
    </ligand>
</feature>
<keyword evidence="4 11" id="KW-0808">Transferase</keyword>
<comment type="similarity">
    <text evidence="11">Belongs to the Thz kinase family.</text>
</comment>
<evidence type="ECO:0000256" key="5">
    <source>
        <dbReference type="ARBA" id="ARBA00022723"/>
    </source>
</evidence>
<keyword evidence="13" id="KW-1185">Reference proteome</keyword>
<sequence length="266" mass="28478">MKESIIKNLKLVREKSPLVHSITNYVVMNNTANALLALGASPVMAHAKLEVADMVNIAGALVVNIGTLDEFWVDSMLLAVKKANERDTPWILDPVGAGATAYRNETLTRLLGFKPNVIRGNASEIMSLAKANVQTKGVDSTHSSDDALSYGMQLAKESGAIVCVSGATDFVTDGNRVVEIANGHELMGKVTGMGCTATALIAAFMAVEKDYFQATVSGMTLMGLSGEIAAKNSFGPGTLQLNFYDSLYQLEDKHVNQLAKVKHRED</sequence>
<dbReference type="PRINTS" id="PR01099">
    <property type="entry name" value="HYETHTZKNASE"/>
</dbReference>
<protein>
    <recommendedName>
        <fullName evidence="11">Hydroxyethylthiazole kinase</fullName>
        <ecNumber evidence="11">2.7.1.50</ecNumber>
    </recommendedName>
    <alternativeName>
        <fullName evidence="11">4-methyl-5-beta-hydroxyethylthiazole kinase</fullName>
        <shortName evidence="11">TH kinase</shortName>
        <shortName evidence="11">Thz kinase</shortName>
    </alternativeName>
</protein>
<gene>
    <name evidence="11 12" type="primary">thiM</name>
    <name evidence="12" type="ORF">IFO69_16180</name>
</gene>
<name>A0ABR9ANB0_9BACT</name>
<evidence type="ECO:0000256" key="9">
    <source>
        <dbReference type="ARBA" id="ARBA00022842"/>
    </source>
</evidence>
<evidence type="ECO:0000256" key="8">
    <source>
        <dbReference type="ARBA" id="ARBA00022840"/>
    </source>
</evidence>
<accession>A0ABR9ANB0</accession>
<evidence type="ECO:0000313" key="13">
    <source>
        <dbReference type="Proteomes" id="UP000647133"/>
    </source>
</evidence>
<evidence type="ECO:0000256" key="2">
    <source>
        <dbReference type="ARBA" id="ARBA00001946"/>
    </source>
</evidence>
<dbReference type="Proteomes" id="UP000647133">
    <property type="component" value="Unassembled WGS sequence"/>
</dbReference>
<dbReference type="PIRSF" id="PIRSF000513">
    <property type="entry name" value="Thz_kinase"/>
    <property type="match status" value="1"/>
</dbReference>
<dbReference type="GO" id="GO:0004417">
    <property type="term" value="F:hydroxyethylthiazole kinase activity"/>
    <property type="evidence" value="ECO:0007669"/>
    <property type="project" value="UniProtKB-EC"/>
</dbReference>
<comment type="pathway">
    <text evidence="3 11">Cofactor biosynthesis; thiamine diphosphate biosynthesis; 4-methyl-5-(2-phosphoethyl)-thiazole from 5-(2-hydroxyethyl)-4-methylthiazole: step 1/1.</text>
</comment>
<keyword evidence="10 11" id="KW-0784">Thiamine biosynthesis</keyword>
<dbReference type="RefSeq" id="WP_192011167.1">
    <property type="nucleotide sequence ID" value="NZ_JACYTQ010000006.1"/>
</dbReference>
<comment type="caution">
    <text evidence="12">The sequence shown here is derived from an EMBL/GenBank/DDBJ whole genome shotgun (WGS) entry which is preliminary data.</text>
</comment>
<dbReference type="HAMAP" id="MF_00228">
    <property type="entry name" value="Thz_kinase"/>
    <property type="match status" value="1"/>
</dbReference>
<keyword evidence="9 11" id="KW-0460">Magnesium</keyword>
<feature type="binding site" evidence="11">
    <location>
        <position position="192"/>
    </location>
    <ligand>
        <name>substrate</name>
    </ligand>
</feature>
<dbReference type="SUPFAM" id="SSF53613">
    <property type="entry name" value="Ribokinase-like"/>
    <property type="match status" value="1"/>
</dbReference>
<dbReference type="InterPro" id="IPR029056">
    <property type="entry name" value="Ribokinase-like"/>
</dbReference>
<comment type="function">
    <text evidence="11">Catalyzes the phosphorylation of the hydroxyl group of 4-methyl-5-beta-hydroxyethylthiazole (THZ).</text>
</comment>
<dbReference type="Gene3D" id="3.40.1190.20">
    <property type="match status" value="1"/>
</dbReference>
<organism evidence="12 13">
    <name type="scientific">Echinicola arenosa</name>
    <dbReference type="NCBI Taxonomy" id="2774144"/>
    <lineage>
        <taxon>Bacteria</taxon>
        <taxon>Pseudomonadati</taxon>
        <taxon>Bacteroidota</taxon>
        <taxon>Cytophagia</taxon>
        <taxon>Cytophagales</taxon>
        <taxon>Cyclobacteriaceae</taxon>
        <taxon>Echinicola</taxon>
    </lineage>
</organism>
<evidence type="ECO:0000256" key="11">
    <source>
        <dbReference type="HAMAP-Rule" id="MF_00228"/>
    </source>
</evidence>
<keyword evidence="6 11" id="KW-0547">Nucleotide-binding</keyword>
<feature type="binding site" evidence="11">
    <location>
        <position position="119"/>
    </location>
    <ligand>
        <name>ATP</name>
        <dbReference type="ChEBI" id="CHEBI:30616"/>
    </ligand>
</feature>
<evidence type="ECO:0000256" key="1">
    <source>
        <dbReference type="ARBA" id="ARBA00001771"/>
    </source>
</evidence>
<evidence type="ECO:0000256" key="7">
    <source>
        <dbReference type="ARBA" id="ARBA00022777"/>
    </source>
</evidence>
<keyword evidence="7 11" id="KW-0418">Kinase</keyword>
<keyword evidence="8 11" id="KW-0067">ATP-binding</keyword>
<evidence type="ECO:0000256" key="6">
    <source>
        <dbReference type="ARBA" id="ARBA00022741"/>
    </source>
</evidence>
<dbReference type="CDD" id="cd01170">
    <property type="entry name" value="THZ_kinase"/>
    <property type="match status" value="1"/>
</dbReference>
<keyword evidence="5 11" id="KW-0479">Metal-binding</keyword>
<evidence type="ECO:0000256" key="10">
    <source>
        <dbReference type="ARBA" id="ARBA00022977"/>
    </source>
</evidence>
<dbReference type="EMBL" id="JACYTQ010000006">
    <property type="protein sequence ID" value="MBD8490291.1"/>
    <property type="molecule type" value="Genomic_DNA"/>
</dbReference>
<comment type="cofactor">
    <cofactor evidence="2 11">
        <name>Mg(2+)</name>
        <dbReference type="ChEBI" id="CHEBI:18420"/>
    </cofactor>
</comment>
<comment type="catalytic activity">
    <reaction evidence="1 11">
        <text>5-(2-hydroxyethyl)-4-methylthiazole + ATP = 4-methyl-5-(2-phosphooxyethyl)-thiazole + ADP + H(+)</text>
        <dbReference type="Rhea" id="RHEA:24212"/>
        <dbReference type="ChEBI" id="CHEBI:15378"/>
        <dbReference type="ChEBI" id="CHEBI:17957"/>
        <dbReference type="ChEBI" id="CHEBI:30616"/>
        <dbReference type="ChEBI" id="CHEBI:58296"/>
        <dbReference type="ChEBI" id="CHEBI:456216"/>
        <dbReference type="EC" id="2.7.1.50"/>
    </reaction>
</comment>
<dbReference type="Pfam" id="PF02110">
    <property type="entry name" value="HK"/>
    <property type="match status" value="1"/>
</dbReference>
<feature type="binding site" evidence="11">
    <location>
        <position position="165"/>
    </location>
    <ligand>
        <name>ATP</name>
        <dbReference type="ChEBI" id="CHEBI:30616"/>
    </ligand>
</feature>
<dbReference type="InterPro" id="IPR000417">
    <property type="entry name" value="Hyethyz_kinase"/>
</dbReference>
<dbReference type="NCBIfam" id="NF006830">
    <property type="entry name" value="PRK09355.1"/>
    <property type="match status" value="1"/>
</dbReference>
<evidence type="ECO:0000256" key="4">
    <source>
        <dbReference type="ARBA" id="ARBA00022679"/>
    </source>
</evidence>
<dbReference type="EC" id="2.7.1.50" evidence="11"/>
<reference evidence="12 13" key="1">
    <citation type="submission" date="2020-09" db="EMBL/GenBank/DDBJ databases">
        <title>Echinicola sp. CAU 1574 isolated from sand of Sido Beach.</title>
        <authorList>
            <person name="Kim W."/>
        </authorList>
    </citation>
    <scope>NUCLEOTIDE SEQUENCE [LARGE SCALE GENOMIC DNA]</scope>
    <source>
        <strain evidence="12 13">CAU 1574</strain>
    </source>
</reference>
<evidence type="ECO:0000313" key="12">
    <source>
        <dbReference type="EMBL" id="MBD8490291.1"/>
    </source>
</evidence>
<dbReference type="NCBIfam" id="TIGR00694">
    <property type="entry name" value="thiM"/>
    <property type="match status" value="1"/>
</dbReference>
<proteinExistence type="inferred from homology"/>
<evidence type="ECO:0000256" key="3">
    <source>
        <dbReference type="ARBA" id="ARBA00004868"/>
    </source>
</evidence>